<comment type="caution">
    <text evidence="4">The sequence shown here is derived from an EMBL/GenBank/DDBJ whole genome shotgun (WGS) entry which is preliminary data.</text>
</comment>
<dbReference type="Proteomes" id="UP001596115">
    <property type="component" value="Unassembled WGS sequence"/>
</dbReference>
<feature type="signal peptide" evidence="2">
    <location>
        <begin position="1"/>
        <end position="22"/>
    </location>
</feature>
<gene>
    <name evidence="4" type="ORF">ACFLLB_02135</name>
</gene>
<keyword evidence="2" id="KW-0732">Signal</keyword>
<name>A0ABW1MYW6_9GAMM</name>
<comment type="similarity">
    <text evidence="1">Belongs to the PstS family.</text>
</comment>
<evidence type="ECO:0000256" key="2">
    <source>
        <dbReference type="SAM" id="SignalP"/>
    </source>
</evidence>
<dbReference type="Pfam" id="PF12849">
    <property type="entry name" value="PBP_like_2"/>
    <property type="match status" value="1"/>
</dbReference>
<sequence length="258" mass="26605">MKSIRTALLVISLSSPFHLAYAQPPVQGGGASVPANLYKGSADSILPNSFSYAVTGSGKGKKAFLSNDPSLFGNIGTVHFAAGDSVLTATELSDYTNAYNVPTTNQKYGALIQIPTALVPVVIPFNKPGAKLDLSINDICGVFSGKIADWSQLSSGLSSGQSGPITVVYRSESSGSTEVLTRFLSAACKSVDLFGTSLKQQSNWSGSAPGFSIQTSFAGLFSNNTAPSNFLPAVATGDTSLLDTVNSGNGRIGYTGPD</sequence>
<dbReference type="RefSeq" id="WP_049454715.1">
    <property type="nucleotide sequence ID" value="NZ_JAWISH010000001.1"/>
</dbReference>
<evidence type="ECO:0000313" key="4">
    <source>
        <dbReference type="EMBL" id="MFC6068363.1"/>
    </source>
</evidence>
<evidence type="ECO:0000313" key="5">
    <source>
        <dbReference type="Proteomes" id="UP001596115"/>
    </source>
</evidence>
<protein>
    <submittedName>
        <fullName evidence="4">Substrate-binding domain-containing protein</fullName>
    </submittedName>
</protein>
<reference evidence="4 5" key="1">
    <citation type="submission" date="2024-09" db="EMBL/GenBank/DDBJ databases">
        <title>Whole genome analysis of Stenotrophomonas geniculata MK-1, and its biological control impact on peanut foliage fungus diseases.</title>
        <authorList>
            <person name="Ahsan T."/>
        </authorList>
    </citation>
    <scope>NUCLEOTIDE SEQUENCE [LARGE SCALE GENOMIC DNA]</scope>
    <source>
        <strain evidence="4 5">MK-1</strain>
    </source>
</reference>
<dbReference type="Gene3D" id="3.40.190.10">
    <property type="entry name" value="Periplasmic binding protein-like II"/>
    <property type="match status" value="2"/>
</dbReference>
<keyword evidence="5" id="KW-1185">Reference proteome</keyword>
<dbReference type="PANTHER" id="PTHR42996:SF1">
    <property type="entry name" value="PHOSPHATE-BINDING PROTEIN PSTS"/>
    <property type="match status" value="1"/>
</dbReference>
<feature type="domain" description="PBP" evidence="3">
    <location>
        <begin position="49"/>
        <end position="255"/>
    </location>
</feature>
<dbReference type="EMBL" id="JBHRFL010000001">
    <property type="protein sequence ID" value="MFC6068363.1"/>
    <property type="molecule type" value="Genomic_DNA"/>
</dbReference>
<evidence type="ECO:0000256" key="1">
    <source>
        <dbReference type="ARBA" id="ARBA00008725"/>
    </source>
</evidence>
<accession>A0ABW1MYW6</accession>
<dbReference type="PANTHER" id="PTHR42996">
    <property type="entry name" value="PHOSPHATE-BINDING PROTEIN PSTS"/>
    <property type="match status" value="1"/>
</dbReference>
<dbReference type="InterPro" id="IPR024370">
    <property type="entry name" value="PBP_domain"/>
</dbReference>
<dbReference type="InterPro" id="IPR050962">
    <property type="entry name" value="Phosphate-bind_PstS"/>
</dbReference>
<dbReference type="SUPFAM" id="SSF53850">
    <property type="entry name" value="Periplasmic binding protein-like II"/>
    <property type="match status" value="1"/>
</dbReference>
<feature type="chain" id="PRO_5045457270" evidence="2">
    <location>
        <begin position="23"/>
        <end position="258"/>
    </location>
</feature>
<proteinExistence type="inferred from homology"/>
<organism evidence="4 5">
    <name type="scientific">Stenotrophomonas geniculata</name>
    <dbReference type="NCBI Taxonomy" id="86188"/>
    <lineage>
        <taxon>Bacteria</taxon>
        <taxon>Pseudomonadati</taxon>
        <taxon>Pseudomonadota</taxon>
        <taxon>Gammaproteobacteria</taxon>
        <taxon>Lysobacterales</taxon>
        <taxon>Lysobacteraceae</taxon>
        <taxon>Stenotrophomonas</taxon>
    </lineage>
</organism>
<evidence type="ECO:0000259" key="3">
    <source>
        <dbReference type="Pfam" id="PF12849"/>
    </source>
</evidence>